<dbReference type="SUPFAM" id="SSF54909">
    <property type="entry name" value="Dimeric alpha+beta barrel"/>
    <property type="match status" value="1"/>
</dbReference>
<dbReference type="Proteomes" id="UP000031561">
    <property type="component" value="Unassembled WGS sequence"/>
</dbReference>
<keyword evidence="1" id="KW-0503">Monooxygenase</keyword>
<name>A0ABD4T7E8_9CYAN</name>
<dbReference type="EMBL" id="JTHE03000093">
    <property type="protein sequence ID" value="MCM1984388.1"/>
    <property type="molecule type" value="Genomic_DNA"/>
</dbReference>
<dbReference type="Gene3D" id="3.30.70.100">
    <property type="match status" value="1"/>
</dbReference>
<evidence type="ECO:0000313" key="1">
    <source>
        <dbReference type="EMBL" id="MCM1984388.1"/>
    </source>
</evidence>
<dbReference type="GO" id="GO:0004497">
    <property type="term" value="F:monooxygenase activity"/>
    <property type="evidence" value="ECO:0007669"/>
    <property type="project" value="UniProtKB-KW"/>
</dbReference>
<dbReference type="InterPro" id="IPR011008">
    <property type="entry name" value="Dimeric_a/b-barrel"/>
</dbReference>
<dbReference type="AlphaFoldDB" id="A0ABD4T7E8"/>
<reference evidence="1 2" key="1">
    <citation type="journal article" date="2015" name="Genome Announc.">
        <title>Draft Genome Sequence of Filamentous Marine Cyanobacterium Lyngbya confervoides Strain BDU141951.</title>
        <authorList>
            <person name="Chandrababunaidu M.M."/>
            <person name="Sen D."/>
            <person name="Tripathy S."/>
        </authorList>
    </citation>
    <scope>NUCLEOTIDE SEQUENCE [LARGE SCALE GENOMIC DNA]</scope>
    <source>
        <strain evidence="1 2">BDU141951</strain>
    </source>
</reference>
<evidence type="ECO:0000313" key="2">
    <source>
        <dbReference type="Proteomes" id="UP000031561"/>
    </source>
</evidence>
<accession>A0ABD4T7E8</accession>
<dbReference type="RefSeq" id="WP_166283084.1">
    <property type="nucleotide sequence ID" value="NZ_JTHE03000093.1"/>
</dbReference>
<comment type="caution">
    <text evidence="1">The sequence shown here is derived from an EMBL/GenBank/DDBJ whole genome shotgun (WGS) entry which is preliminary data.</text>
</comment>
<sequence>MSDFQDFLKHRYASVAVGAFKPGTFAQARQLYEAAVMTYQDGFEGAYLFQEPGSDRGVSVIFWDNLEDMESSQTAEHEAILEKMAPLFDGKPETRIYELVCEIKPPVSTAG</sequence>
<keyword evidence="2" id="KW-1185">Reference proteome</keyword>
<gene>
    <name evidence="1" type="ORF">QQ91_0016320</name>
</gene>
<organism evidence="1 2">
    <name type="scientific">Lyngbya confervoides BDU141951</name>
    <dbReference type="NCBI Taxonomy" id="1574623"/>
    <lineage>
        <taxon>Bacteria</taxon>
        <taxon>Bacillati</taxon>
        <taxon>Cyanobacteriota</taxon>
        <taxon>Cyanophyceae</taxon>
        <taxon>Oscillatoriophycideae</taxon>
        <taxon>Oscillatoriales</taxon>
        <taxon>Microcoleaceae</taxon>
        <taxon>Lyngbya</taxon>
    </lineage>
</organism>
<protein>
    <submittedName>
        <fullName evidence="1">Antibiotic biosynthesis monooxygenase</fullName>
    </submittedName>
</protein>
<keyword evidence="1" id="KW-0560">Oxidoreductase</keyword>
<proteinExistence type="predicted"/>